<gene>
    <name evidence="21" type="ORF">BTO13_04675</name>
</gene>
<dbReference type="EMBL" id="MSCL01000001">
    <property type="protein sequence ID" value="PQJ76134.1"/>
    <property type="molecule type" value="Genomic_DNA"/>
</dbReference>
<evidence type="ECO:0000256" key="17">
    <source>
        <dbReference type="ARBA" id="ARBA00049902"/>
    </source>
</evidence>
<dbReference type="SUPFAM" id="SSF56601">
    <property type="entry name" value="beta-lactamase/transpeptidase-like"/>
    <property type="match status" value="1"/>
</dbReference>
<evidence type="ECO:0000256" key="12">
    <source>
        <dbReference type="ARBA" id="ARBA00022984"/>
    </source>
</evidence>
<keyword evidence="5" id="KW-1003">Cell membrane</keyword>
<evidence type="ECO:0000256" key="15">
    <source>
        <dbReference type="ARBA" id="ARBA00023316"/>
    </source>
</evidence>
<dbReference type="GO" id="GO:0071555">
    <property type="term" value="P:cell wall organization"/>
    <property type="evidence" value="ECO:0007669"/>
    <property type="project" value="UniProtKB-KW"/>
</dbReference>
<dbReference type="InterPro" id="IPR012338">
    <property type="entry name" value="Beta-lactam/transpept-like"/>
</dbReference>
<dbReference type="SUPFAM" id="SSF53955">
    <property type="entry name" value="Lysozyme-like"/>
    <property type="match status" value="1"/>
</dbReference>
<keyword evidence="18" id="KW-1133">Transmembrane helix</keyword>
<evidence type="ECO:0000256" key="5">
    <source>
        <dbReference type="ARBA" id="ARBA00022475"/>
    </source>
</evidence>
<dbReference type="GO" id="GO:0008955">
    <property type="term" value="F:peptidoglycan glycosyltransferase activity"/>
    <property type="evidence" value="ECO:0007669"/>
    <property type="project" value="UniProtKB-EC"/>
</dbReference>
<dbReference type="InterPro" id="IPR001460">
    <property type="entry name" value="PCN-bd_Tpept"/>
</dbReference>
<evidence type="ECO:0000313" key="22">
    <source>
        <dbReference type="Proteomes" id="UP000237608"/>
    </source>
</evidence>
<evidence type="ECO:0000256" key="11">
    <source>
        <dbReference type="ARBA" id="ARBA00022960"/>
    </source>
</evidence>
<keyword evidence="15" id="KW-0961">Cell wall biogenesis/degradation</keyword>
<keyword evidence="13 18" id="KW-0472">Membrane</keyword>
<dbReference type="AlphaFoldDB" id="A0A2S7WEV7"/>
<evidence type="ECO:0000256" key="6">
    <source>
        <dbReference type="ARBA" id="ARBA00022645"/>
    </source>
</evidence>
<keyword evidence="18" id="KW-0812">Transmembrane</keyword>
<reference evidence="21 22" key="1">
    <citation type="submission" date="2016-12" db="EMBL/GenBank/DDBJ databases">
        <title>Trade-off between light-utilization and light-protection in marine flavobacteria.</title>
        <authorList>
            <person name="Kumagai Y."/>
            <person name="Yoshizawa S."/>
            <person name="Kogure K."/>
            <person name="Iwasaki W."/>
        </authorList>
    </citation>
    <scope>NUCLEOTIDE SEQUENCE [LARGE SCALE GENOMIC DNA]</scope>
    <source>
        <strain evidence="21 22">KCTC 22729</strain>
    </source>
</reference>
<dbReference type="PANTHER" id="PTHR32282">
    <property type="entry name" value="BINDING PROTEIN TRANSPEPTIDASE, PUTATIVE-RELATED"/>
    <property type="match status" value="1"/>
</dbReference>
<evidence type="ECO:0000256" key="3">
    <source>
        <dbReference type="ARBA" id="ARBA00007090"/>
    </source>
</evidence>
<evidence type="ECO:0000256" key="1">
    <source>
        <dbReference type="ARBA" id="ARBA00004236"/>
    </source>
</evidence>
<feature type="transmembrane region" description="Helical" evidence="18">
    <location>
        <begin position="21"/>
        <end position="44"/>
    </location>
</feature>
<sequence>MNLKTFFKEKINFIIKNPFKSALYGFLSIIFLLTFIFILTYLGAFGKIPKEAELKNLKNPITSTLYSSQKTVLATYFLQNRSNIDSTELNNYLIDALVATEDVRFYEHKGIDYKSYARVIIKSLLLQQGKGGGSTITQQIAKNIFGRKKQYVLSTLINKMREVIIARRLESVYTKNELLVLYFNTVSFGENLYGIEKASQRFFNRTPKKLSLAECATLVGVLKAPSFYNPRTQPERSENRRNVVLNQMVKYGYITEKEAEKQKKPLKLRYVPPAKISSIANYYKEFVKSEFNAWAEKNPTKEGHIYDLELDGLKIYTTINPSVQTYAENAMKRNMDRLQNLMDLYWTSATTQGGKEAFIKKLINNHSEVKALRAANKSEAEIQQFVSNKKLRKYWEIGEGYQNKIQSLQDSIISAINRLHTGILVMNSRNGAILGYLGGIDYGFSQYDQIQNKKQVGSTFKPITYLAGLESGIDPCDFFDNQPITYKKYDNWKPRNANGSYGGSFSTYGALANSVNTASVAIQLRAGTNRVLEQARKMGIEAKIPKVPSIVLGTADISLYEMVKAYASISNGGNQVNPYIIDRIEDHNGVVLYKATPKYNGRVASYNSIKNLQKMMEFATTNGTGASIQNYQIPYNIIGKTGTTQNNGDGWFIGCSPEIVIGAWVGTLDKRVQFNSTRVGSGASTALPMVASIFKSMSSWRNPILTNFTYDFKYFPCPPFSEFSSEESNATFKNDSTYLKSLLLRDSILEVERLRKLDSIQQLDSLNINKIIE</sequence>
<evidence type="ECO:0000256" key="18">
    <source>
        <dbReference type="SAM" id="Phobius"/>
    </source>
</evidence>
<dbReference type="GO" id="GO:0005886">
    <property type="term" value="C:plasma membrane"/>
    <property type="evidence" value="ECO:0007669"/>
    <property type="project" value="UniProtKB-SubCell"/>
</dbReference>
<dbReference type="InterPro" id="IPR001264">
    <property type="entry name" value="Glyco_trans_51"/>
</dbReference>
<keyword evidence="11" id="KW-0133">Cell shape</keyword>
<evidence type="ECO:0000313" key="21">
    <source>
        <dbReference type="EMBL" id="PQJ76134.1"/>
    </source>
</evidence>
<name>A0A2S7WEV7_9FLAO</name>
<evidence type="ECO:0000256" key="8">
    <source>
        <dbReference type="ARBA" id="ARBA00022676"/>
    </source>
</evidence>
<dbReference type="GO" id="GO:0008360">
    <property type="term" value="P:regulation of cell shape"/>
    <property type="evidence" value="ECO:0007669"/>
    <property type="project" value="UniProtKB-KW"/>
</dbReference>
<dbReference type="Pfam" id="PF00905">
    <property type="entry name" value="Transpeptidase"/>
    <property type="match status" value="1"/>
</dbReference>
<protein>
    <submittedName>
        <fullName evidence="21">Peptidoglycan glycosyltransferase</fullName>
    </submittedName>
</protein>
<evidence type="ECO:0000256" key="14">
    <source>
        <dbReference type="ARBA" id="ARBA00023268"/>
    </source>
</evidence>
<comment type="similarity">
    <text evidence="3">In the C-terminal section; belongs to the transpeptidase family.</text>
</comment>
<comment type="catalytic activity">
    <reaction evidence="17">
        <text>[GlcNAc-(1-&gt;4)-Mur2Ac(oyl-L-Ala-gamma-D-Glu-L-Lys-D-Ala-D-Ala)](n)-di-trans,octa-cis-undecaprenyl diphosphate + beta-D-GlcNAc-(1-&gt;4)-Mur2Ac(oyl-L-Ala-gamma-D-Glu-L-Lys-D-Ala-D-Ala)-di-trans,octa-cis-undecaprenyl diphosphate = [GlcNAc-(1-&gt;4)-Mur2Ac(oyl-L-Ala-gamma-D-Glu-L-Lys-D-Ala-D-Ala)](n+1)-di-trans,octa-cis-undecaprenyl diphosphate + di-trans,octa-cis-undecaprenyl diphosphate + H(+)</text>
        <dbReference type="Rhea" id="RHEA:23708"/>
        <dbReference type="Rhea" id="RHEA-COMP:9602"/>
        <dbReference type="Rhea" id="RHEA-COMP:9603"/>
        <dbReference type="ChEBI" id="CHEBI:15378"/>
        <dbReference type="ChEBI" id="CHEBI:58405"/>
        <dbReference type="ChEBI" id="CHEBI:60033"/>
        <dbReference type="ChEBI" id="CHEBI:78435"/>
        <dbReference type="EC" id="2.4.99.28"/>
    </reaction>
</comment>
<dbReference type="Gene3D" id="1.10.3810.10">
    <property type="entry name" value="Biosynthetic peptidoglycan transglycosylase-like"/>
    <property type="match status" value="1"/>
</dbReference>
<dbReference type="InterPro" id="IPR036950">
    <property type="entry name" value="PBP_transglycosylase"/>
</dbReference>
<proteinExistence type="inferred from homology"/>
<evidence type="ECO:0000256" key="2">
    <source>
        <dbReference type="ARBA" id="ARBA00004752"/>
    </source>
</evidence>
<evidence type="ECO:0000256" key="7">
    <source>
        <dbReference type="ARBA" id="ARBA00022670"/>
    </source>
</evidence>
<dbReference type="GO" id="GO:0009002">
    <property type="term" value="F:serine-type D-Ala-D-Ala carboxypeptidase activity"/>
    <property type="evidence" value="ECO:0007669"/>
    <property type="project" value="UniProtKB-EC"/>
</dbReference>
<evidence type="ECO:0000259" key="19">
    <source>
        <dbReference type="Pfam" id="PF00905"/>
    </source>
</evidence>
<evidence type="ECO:0000259" key="20">
    <source>
        <dbReference type="Pfam" id="PF00912"/>
    </source>
</evidence>
<evidence type="ECO:0000256" key="10">
    <source>
        <dbReference type="ARBA" id="ARBA00022801"/>
    </source>
</evidence>
<evidence type="ECO:0000256" key="4">
    <source>
        <dbReference type="ARBA" id="ARBA00007739"/>
    </source>
</evidence>
<dbReference type="Pfam" id="PF00912">
    <property type="entry name" value="Transgly"/>
    <property type="match status" value="1"/>
</dbReference>
<keyword evidence="12" id="KW-0573">Peptidoglycan synthesis</keyword>
<comment type="similarity">
    <text evidence="4">In the N-terminal section; belongs to the glycosyltransferase 51 family.</text>
</comment>
<keyword evidence="10" id="KW-0378">Hydrolase</keyword>
<keyword evidence="22" id="KW-1185">Reference proteome</keyword>
<dbReference type="Proteomes" id="UP000237608">
    <property type="component" value="Unassembled WGS sequence"/>
</dbReference>
<feature type="domain" description="Glycosyl transferase family 51" evidence="20">
    <location>
        <begin position="73"/>
        <end position="248"/>
    </location>
</feature>
<evidence type="ECO:0000256" key="9">
    <source>
        <dbReference type="ARBA" id="ARBA00022679"/>
    </source>
</evidence>
<dbReference type="GO" id="GO:0008658">
    <property type="term" value="F:penicillin binding"/>
    <property type="evidence" value="ECO:0007669"/>
    <property type="project" value="InterPro"/>
</dbReference>
<dbReference type="PANTHER" id="PTHR32282:SF11">
    <property type="entry name" value="PENICILLIN-BINDING PROTEIN 1B"/>
    <property type="match status" value="1"/>
</dbReference>
<dbReference type="InterPro" id="IPR050396">
    <property type="entry name" value="Glycosyltr_51/Transpeptidase"/>
</dbReference>
<feature type="domain" description="Penicillin-binding protein transpeptidase" evidence="19">
    <location>
        <begin position="422"/>
        <end position="657"/>
    </location>
</feature>
<comment type="pathway">
    <text evidence="2">Cell wall biogenesis; peptidoglycan biosynthesis.</text>
</comment>
<comment type="subcellular location">
    <subcellularLocation>
        <location evidence="1">Cell membrane</location>
    </subcellularLocation>
</comment>
<organism evidence="21 22">
    <name type="scientific">Polaribacter gangjinensis</name>
    <dbReference type="NCBI Taxonomy" id="574710"/>
    <lineage>
        <taxon>Bacteria</taxon>
        <taxon>Pseudomonadati</taxon>
        <taxon>Bacteroidota</taxon>
        <taxon>Flavobacteriia</taxon>
        <taxon>Flavobacteriales</taxon>
        <taxon>Flavobacteriaceae</taxon>
    </lineage>
</organism>
<comment type="catalytic activity">
    <reaction evidence="16">
        <text>Preferential cleavage: (Ac)2-L-Lys-D-Ala-|-D-Ala. Also transpeptidation of peptidyl-alanyl moieties that are N-acyl substituents of D-alanine.</text>
        <dbReference type="EC" id="3.4.16.4"/>
    </reaction>
</comment>
<dbReference type="Gene3D" id="3.40.710.10">
    <property type="entry name" value="DD-peptidase/beta-lactamase superfamily"/>
    <property type="match status" value="1"/>
</dbReference>
<keyword evidence="14" id="KW-0511">Multifunctional enzyme</keyword>
<dbReference type="InterPro" id="IPR023346">
    <property type="entry name" value="Lysozyme-like_dom_sf"/>
</dbReference>
<evidence type="ECO:0000256" key="13">
    <source>
        <dbReference type="ARBA" id="ARBA00023136"/>
    </source>
</evidence>
<keyword evidence="7" id="KW-0645">Protease</keyword>
<dbReference type="GO" id="GO:0006508">
    <property type="term" value="P:proteolysis"/>
    <property type="evidence" value="ECO:0007669"/>
    <property type="project" value="UniProtKB-KW"/>
</dbReference>
<keyword evidence="6" id="KW-0121">Carboxypeptidase</keyword>
<accession>A0A2S7WEV7</accession>
<keyword evidence="8" id="KW-0328">Glycosyltransferase</keyword>
<comment type="caution">
    <text evidence="21">The sequence shown here is derived from an EMBL/GenBank/DDBJ whole genome shotgun (WGS) entry which is preliminary data.</text>
</comment>
<dbReference type="GO" id="GO:0009252">
    <property type="term" value="P:peptidoglycan biosynthetic process"/>
    <property type="evidence" value="ECO:0007669"/>
    <property type="project" value="UniProtKB-KW"/>
</dbReference>
<dbReference type="GO" id="GO:0030288">
    <property type="term" value="C:outer membrane-bounded periplasmic space"/>
    <property type="evidence" value="ECO:0007669"/>
    <property type="project" value="TreeGrafter"/>
</dbReference>
<evidence type="ECO:0000256" key="16">
    <source>
        <dbReference type="ARBA" id="ARBA00034000"/>
    </source>
</evidence>
<keyword evidence="9 21" id="KW-0808">Transferase</keyword>